<evidence type="ECO:0000313" key="2">
    <source>
        <dbReference type="Proteomes" id="UP001054945"/>
    </source>
</evidence>
<dbReference type="Proteomes" id="UP001054945">
    <property type="component" value="Unassembled WGS sequence"/>
</dbReference>
<comment type="caution">
    <text evidence="1">The sequence shown here is derived from an EMBL/GenBank/DDBJ whole genome shotgun (WGS) entry which is preliminary data.</text>
</comment>
<reference evidence="1 2" key="1">
    <citation type="submission" date="2021-06" db="EMBL/GenBank/DDBJ databases">
        <title>Caerostris extrusa draft genome.</title>
        <authorList>
            <person name="Kono N."/>
            <person name="Arakawa K."/>
        </authorList>
    </citation>
    <scope>NUCLEOTIDE SEQUENCE [LARGE SCALE GENOMIC DNA]</scope>
</reference>
<dbReference type="AlphaFoldDB" id="A0AAV4SQM6"/>
<organism evidence="1 2">
    <name type="scientific">Caerostris extrusa</name>
    <name type="common">Bark spider</name>
    <name type="synonym">Caerostris bankana</name>
    <dbReference type="NCBI Taxonomy" id="172846"/>
    <lineage>
        <taxon>Eukaryota</taxon>
        <taxon>Metazoa</taxon>
        <taxon>Ecdysozoa</taxon>
        <taxon>Arthropoda</taxon>
        <taxon>Chelicerata</taxon>
        <taxon>Arachnida</taxon>
        <taxon>Araneae</taxon>
        <taxon>Araneomorphae</taxon>
        <taxon>Entelegynae</taxon>
        <taxon>Araneoidea</taxon>
        <taxon>Araneidae</taxon>
        <taxon>Caerostris</taxon>
    </lineage>
</organism>
<protein>
    <submittedName>
        <fullName evidence="1">Uncharacterized protein</fullName>
    </submittedName>
</protein>
<name>A0AAV4SQM6_CAEEX</name>
<dbReference type="EMBL" id="BPLR01010042">
    <property type="protein sequence ID" value="GIY36405.1"/>
    <property type="molecule type" value="Genomic_DNA"/>
</dbReference>
<evidence type="ECO:0000313" key="1">
    <source>
        <dbReference type="EMBL" id="GIY36405.1"/>
    </source>
</evidence>
<gene>
    <name evidence="1" type="ORF">CEXT_638331</name>
</gene>
<sequence length="103" mass="11852">MLSKISFFELLRCIVVVIWQRQKQLLGIEITSSNVSYCKSMEWLGRETSIFDIWTLAWLSISESYVDSASAHCIVEDARLGYKGIPNELVILRLLLHCLSQIM</sequence>
<accession>A0AAV4SQM6</accession>
<keyword evidence="2" id="KW-1185">Reference proteome</keyword>
<proteinExistence type="predicted"/>